<dbReference type="SMART" id="SM00192">
    <property type="entry name" value="LDLa"/>
    <property type="match status" value="1"/>
</dbReference>
<comment type="caution">
    <text evidence="3">The sequence shown here is derived from an EMBL/GenBank/DDBJ whole genome shotgun (WGS) entry which is preliminary data.</text>
</comment>
<keyword evidence="4" id="KW-1185">Reference proteome</keyword>
<proteinExistence type="predicted"/>
<dbReference type="CDD" id="cd00112">
    <property type="entry name" value="LDLa"/>
    <property type="match status" value="1"/>
</dbReference>
<dbReference type="InterPro" id="IPR036055">
    <property type="entry name" value="LDL_receptor-like_sf"/>
</dbReference>
<protein>
    <submittedName>
        <fullName evidence="3">MAM and LDL-receptor class A domain-containing protein 1</fullName>
    </submittedName>
</protein>
<dbReference type="InterPro" id="IPR023415">
    <property type="entry name" value="LDLR_class-A_CS"/>
</dbReference>
<evidence type="ECO:0000313" key="3">
    <source>
        <dbReference type="EMBL" id="KAF5889490.1"/>
    </source>
</evidence>
<feature type="non-terminal residue" evidence="3">
    <location>
        <position position="59"/>
    </location>
</feature>
<dbReference type="AlphaFoldDB" id="A0A8J4U283"/>
<evidence type="ECO:0000313" key="4">
    <source>
        <dbReference type="Proteomes" id="UP000727407"/>
    </source>
</evidence>
<sequence>VLPSIEASTMAPVITHPTLLPHSCQLGQFVCGAYGECVSQSQVCDFRWDCSDGSDEKDC</sequence>
<feature type="non-terminal residue" evidence="3">
    <location>
        <position position="1"/>
    </location>
</feature>
<dbReference type="EMBL" id="QNUK01000804">
    <property type="protein sequence ID" value="KAF5889490.1"/>
    <property type="molecule type" value="Genomic_DNA"/>
</dbReference>
<dbReference type="OrthoDB" id="9397044at2759"/>
<evidence type="ECO:0000256" key="2">
    <source>
        <dbReference type="PROSITE-ProRule" id="PRU00124"/>
    </source>
</evidence>
<dbReference type="Pfam" id="PF00057">
    <property type="entry name" value="Ldl_recept_a"/>
    <property type="match status" value="1"/>
</dbReference>
<gene>
    <name evidence="3" type="primary">malrd1</name>
    <name evidence="3" type="ORF">DAT39_020804</name>
</gene>
<dbReference type="PROSITE" id="PS01209">
    <property type="entry name" value="LDLRA_1"/>
    <property type="match status" value="1"/>
</dbReference>
<keyword evidence="1 2" id="KW-1015">Disulfide bond</keyword>
<accession>A0A8J4U283</accession>
<comment type="caution">
    <text evidence="2">Lacks conserved residue(s) required for the propagation of feature annotation.</text>
</comment>
<dbReference type="InterPro" id="IPR002172">
    <property type="entry name" value="LDrepeatLR_classA_rpt"/>
</dbReference>
<dbReference type="Proteomes" id="UP000727407">
    <property type="component" value="Unassembled WGS sequence"/>
</dbReference>
<evidence type="ECO:0000256" key="1">
    <source>
        <dbReference type="ARBA" id="ARBA00023157"/>
    </source>
</evidence>
<name>A0A8J4U283_CLAMG</name>
<reference evidence="3" key="1">
    <citation type="submission" date="2020-07" db="EMBL/GenBank/DDBJ databases">
        <title>Clarias magur genome sequencing, assembly and annotation.</title>
        <authorList>
            <person name="Kushwaha B."/>
            <person name="Kumar R."/>
            <person name="Das P."/>
            <person name="Joshi C.G."/>
            <person name="Kumar D."/>
            <person name="Nagpure N.S."/>
            <person name="Pandey M."/>
            <person name="Agarwal S."/>
            <person name="Srivastava S."/>
            <person name="Singh M."/>
            <person name="Sahoo L."/>
            <person name="Jayasankar P."/>
            <person name="Meher P.K."/>
            <person name="Koringa P.G."/>
            <person name="Iquebal M.A."/>
            <person name="Das S.P."/>
            <person name="Bit A."/>
            <person name="Patnaik S."/>
            <person name="Patel N."/>
            <person name="Shah T.M."/>
            <person name="Hinsu A."/>
            <person name="Jena J.K."/>
        </authorList>
    </citation>
    <scope>NUCLEOTIDE SEQUENCE</scope>
    <source>
        <strain evidence="3">CIFAMagur01</strain>
        <tissue evidence="3">Testis</tissue>
    </source>
</reference>
<feature type="disulfide bond" evidence="2">
    <location>
        <begin position="44"/>
        <end position="59"/>
    </location>
</feature>
<dbReference type="Gene3D" id="4.10.400.10">
    <property type="entry name" value="Low-density Lipoprotein Receptor"/>
    <property type="match status" value="1"/>
</dbReference>
<dbReference type="SUPFAM" id="SSF57424">
    <property type="entry name" value="LDL receptor-like module"/>
    <property type="match status" value="1"/>
</dbReference>
<dbReference type="PROSITE" id="PS50068">
    <property type="entry name" value="LDLRA_2"/>
    <property type="match status" value="1"/>
</dbReference>
<organism evidence="3 4">
    <name type="scientific">Clarias magur</name>
    <name type="common">Asian catfish</name>
    <name type="synonym">Macropteronotus magur</name>
    <dbReference type="NCBI Taxonomy" id="1594786"/>
    <lineage>
        <taxon>Eukaryota</taxon>
        <taxon>Metazoa</taxon>
        <taxon>Chordata</taxon>
        <taxon>Craniata</taxon>
        <taxon>Vertebrata</taxon>
        <taxon>Euteleostomi</taxon>
        <taxon>Actinopterygii</taxon>
        <taxon>Neopterygii</taxon>
        <taxon>Teleostei</taxon>
        <taxon>Ostariophysi</taxon>
        <taxon>Siluriformes</taxon>
        <taxon>Clariidae</taxon>
        <taxon>Clarias</taxon>
    </lineage>
</organism>